<dbReference type="SUPFAM" id="SSF53474">
    <property type="entry name" value="alpha/beta-Hydrolases"/>
    <property type="match status" value="1"/>
</dbReference>
<evidence type="ECO:0000313" key="7">
    <source>
        <dbReference type="Proteomes" id="UP000572268"/>
    </source>
</evidence>
<dbReference type="Pfam" id="PF00450">
    <property type="entry name" value="Peptidase_S10"/>
    <property type="match status" value="1"/>
</dbReference>
<keyword evidence="5" id="KW-0325">Glycoprotein</keyword>
<dbReference type="GO" id="GO:0006508">
    <property type="term" value="P:proteolysis"/>
    <property type="evidence" value="ECO:0007669"/>
    <property type="project" value="UniProtKB-KW"/>
</dbReference>
<keyword evidence="2" id="KW-0121">Carboxypeptidase</keyword>
<evidence type="ECO:0000313" key="6">
    <source>
        <dbReference type="EMBL" id="KAF4659864.1"/>
    </source>
</evidence>
<comment type="similarity">
    <text evidence="1">Belongs to the peptidase S10 family.</text>
</comment>
<comment type="caution">
    <text evidence="6">The sequence shown here is derived from an EMBL/GenBank/DDBJ whole genome shotgun (WGS) entry which is preliminary data.</text>
</comment>
<dbReference type="InterPro" id="IPR001563">
    <property type="entry name" value="Peptidase_S10"/>
</dbReference>
<dbReference type="Gene3D" id="3.40.50.1820">
    <property type="entry name" value="alpha/beta hydrolase"/>
    <property type="match status" value="1"/>
</dbReference>
<keyword evidence="4" id="KW-0378">Hydrolase</keyword>
<dbReference type="AlphaFoldDB" id="A0A7J6LKR2"/>
<dbReference type="PANTHER" id="PTHR11802">
    <property type="entry name" value="SERINE PROTEASE FAMILY S10 SERINE CARBOXYPEPTIDASE"/>
    <property type="match status" value="1"/>
</dbReference>
<protein>
    <submittedName>
        <fullName evidence="6">Uncharacterized protein</fullName>
    </submittedName>
</protein>
<keyword evidence="3" id="KW-0645">Protease</keyword>
<reference evidence="6 7" key="1">
    <citation type="submission" date="2020-04" db="EMBL/GenBank/DDBJ databases">
        <title>Perkinsus olseni comparative genomics.</title>
        <authorList>
            <person name="Bogema D.R."/>
        </authorList>
    </citation>
    <scope>NUCLEOTIDE SEQUENCE [LARGE SCALE GENOMIC DNA]</scope>
    <source>
        <strain evidence="6">ATCC PRA-31</strain>
    </source>
</reference>
<feature type="non-terminal residue" evidence="6">
    <location>
        <position position="1"/>
    </location>
</feature>
<evidence type="ECO:0000256" key="1">
    <source>
        <dbReference type="ARBA" id="ARBA00009431"/>
    </source>
</evidence>
<organism evidence="6 7">
    <name type="scientific">Perkinsus olseni</name>
    <name type="common">Perkinsus atlanticus</name>
    <dbReference type="NCBI Taxonomy" id="32597"/>
    <lineage>
        <taxon>Eukaryota</taxon>
        <taxon>Sar</taxon>
        <taxon>Alveolata</taxon>
        <taxon>Perkinsozoa</taxon>
        <taxon>Perkinsea</taxon>
        <taxon>Perkinsida</taxon>
        <taxon>Perkinsidae</taxon>
        <taxon>Perkinsus</taxon>
    </lineage>
</organism>
<proteinExistence type="inferred from homology"/>
<evidence type="ECO:0000256" key="5">
    <source>
        <dbReference type="ARBA" id="ARBA00023180"/>
    </source>
</evidence>
<dbReference type="GO" id="GO:0004185">
    <property type="term" value="F:serine-type carboxypeptidase activity"/>
    <property type="evidence" value="ECO:0007669"/>
    <property type="project" value="InterPro"/>
</dbReference>
<dbReference type="EMBL" id="JABANN010000413">
    <property type="protein sequence ID" value="KAF4659864.1"/>
    <property type="molecule type" value="Genomic_DNA"/>
</dbReference>
<name>A0A7J6LKR2_PEROL</name>
<evidence type="ECO:0000256" key="2">
    <source>
        <dbReference type="ARBA" id="ARBA00022645"/>
    </source>
</evidence>
<accession>A0A7J6LKR2</accession>
<dbReference type="Proteomes" id="UP000572268">
    <property type="component" value="Unassembled WGS sequence"/>
</dbReference>
<evidence type="ECO:0000256" key="3">
    <source>
        <dbReference type="ARBA" id="ARBA00022670"/>
    </source>
</evidence>
<dbReference type="PANTHER" id="PTHR11802:SF113">
    <property type="entry name" value="SERINE CARBOXYPEPTIDASE CTSA-4.1"/>
    <property type="match status" value="1"/>
</dbReference>
<gene>
    <name evidence="6" type="ORF">FOL46_006424</name>
</gene>
<evidence type="ECO:0000256" key="4">
    <source>
        <dbReference type="ARBA" id="ARBA00022801"/>
    </source>
</evidence>
<sequence length="444" mass="48710">MRAVAKSAQIDQLRVWPSEVFLDPTCLPFSWDLNDTGQFRARNSGRESALGRLVRGPRTVLPFDHAYHPVLAAFSLSWWSVPVKTIERSKLDELWPNLDSPPSLRALQNGGVLCPLTPGAQHSGYIQVSDENKYSWTEDSNSIWVDAPGPPGFSQGPMESDLAKVVENLVHFLDGLFKDHGNLNRDLHLVGTSASASLVAMLGSAVVKKPQLKINLKGVMMRHGLVGPLSNYQGCLTMANERKLLPAGELEQMAQDLEACETRIAKCNAGGPGGPPELGACKDATRFCDAATYVRLKEQGRSLHDVRARTGEDARFFEFKPGPVGSFLNRRDVRTKLGVAKKYFSNNEEVLDAFNKFTTYDTTSFVVDQLDGGIKVVVLTGHYDYVANAIGNLNWMTGLKGKDHYGGKLRAVQPKTLKYPLGGVFGTVRELEFATTGAKIAFIN</sequence>
<dbReference type="InterPro" id="IPR029058">
    <property type="entry name" value="AB_hydrolase_fold"/>
</dbReference>